<dbReference type="RefSeq" id="WP_106661017.1">
    <property type="nucleotide sequence ID" value="NZ_PJEO01000056.1"/>
</dbReference>
<name>A0A2N3HF36_9FLAO</name>
<reference evidence="4 5" key="1">
    <citation type="submission" date="2017-12" db="EMBL/GenBank/DDBJ databases">
        <title>Confluentibacter flavum sp. nov., isolated from the saline lake.</title>
        <authorList>
            <person name="Yu L."/>
        </authorList>
    </citation>
    <scope>NUCLEOTIDE SEQUENCE [LARGE SCALE GENOMIC DNA]</scope>
    <source>
        <strain evidence="4 5">3B</strain>
    </source>
</reference>
<evidence type="ECO:0000313" key="5">
    <source>
        <dbReference type="Proteomes" id="UP000233435"/>
    </source>
</evidence>
<dbReference type="OrthoDB" id="1449098at2"/>
<organism evidence="4 5">
    <name type="scientific">Confluentibacter flavum</name>
    <dbReference type="NCBI Taxonomy" id="1909700"/>
    <lineage>
        <taxon>Bacteria</taxon>
        <taxon>Pseudomonadati</taxon>
        <taxon>Bacteroidota</taxon>
        <taxon>Flavobacteriia</taxon>
        <taxon>Flavobacteriales</taxon>
        <taxon>Flavobacteriaceae</taxon>
        <taxon>Confluentibacter</taxon>
    </lineage>
</organism>
<accession>A0A2N3HF36</accession>
<feature type="region of interest" description="Disordered" evidence="2">
    <location>
        <begin position="84"/>
        <end position="108"/>
    </location>
</feature>
<protein>
    <submittedName>
        <fullName evidence="4">Uncharacterized protein</fullName>
    </submittedName>
</protein>
<feature type="transmembrane region" description="Helical" evidence="3">
    <location>
        <begin position="6"/>
        <end position="28"/>
    </location>
</feature>
<sequence length="108" mass="12916">MEHGYLILAIIALLFISMYGYSYIPVVLEKRKEKRLKIEQEELEEARKKENLMKQELRDEKLNKSLKRSAEIKMELQQLEQMKKNKTGPFEEELNQMKVDKMKKQQAG</sequence>
<comment type="caution">
    <text evidence="4">The sequence shown here is derived from an EMBL/GenBank/DDBJ whole genome shotgun (WGS) entry which is preliminary data.</text>
</comment>
<feature type="coiled-coil region" evidence="1">
    <location>
        <begin position="26"/>
        <end position="82"/>
    </location>
</feature>
<keyword evidence="1" id="KW-0175">Coiled coil</keyword>
<dbReference type="EMBL" id="PJEO01000056">
    <property type="protein sequence ID" value="PKQ43600.1"/>
    <property type="molecule type" value="Genomic_DNA"/>
</dbReference>
<proteinExistence type="predicted"/>
<dbReference type="AlphaFoldDB" id="A0A2N3HF36"/>
<dbReference type="Proteomes" id="UP000233435">
    <property type="component" value="Unassembled WGS sequence"/>
</dbReference>
<keyword evidence="3" id="KW-0472">Membrane</keyword>
<evidence type="ECO:0000256" key="1">
    <source>
        <dbReference type="SAM" id="Coils"/>
    </source>
</evidence>
<keyword evidence="5" id="KW-1185">Reference proteome</keyword>
<gene>
    <name evidence="4" type="ORF">CSW08_16465</name>
</gene>
<keyword evidence="3" id="KW-0812">Transmembrane</keyword>
<evidence type="ECO:0000256" key="3">
    <source>
        <dbReference type="SAM" id="Phobius"/>
    </source>
</evidence>
<keyword evidence="3" id="KW-1133">Transmembrane helix</keyword>
<evidence type="ECO:0000313" key="4">
    <source>
        <dbReference type="EMBL" id="PKQ43600.1"/>
    </source>
</evidence>
<evidence type="ECO:0000256" key="2">
    <source>
        <dbReference type="SAM" id="MobiDB-lite"/>
    </source>
</evidence>
<feature type="compositionally biased region" description="Basic and acidic residues" evidence="2">
    <location>
        <begin position="98"/>
        <end position="108"/>
    </location>
</feature>